<dbReference type="InterPro" id="IPR003284">
    <property type="entry name" value="Sal_SpvB"/>
</dbReference>
<comment type="subcellular location">
    <subcellularLocation>
        <location evidence="1">Secreted</location>
    </subcellularLocation>
</comment>
<dbReference type="InterPro" id="IPR050708">
    <property type="entry name" value="T6SS_VgrG/RHS"/>
</dbReference>
<keyword evidence="3" id="KW-0843">Virulence</keyword>
<dbReference type="Pfam" id="PF12256">
    <property type="entry name" value="TcdB_toxin_midN"/>
    <property type="match status" value="1"/>
</dbReference>
<dbReference type="RefSeq" id="WP_218099826.1">
    <property type="nucleotide sequence ID" value="NZ_CAJVCE010000009.1"/>
</dbReference>
<dbReference type="InterPro" id="IPR022385">
    <property type="entry name" value="Rhs_assc_core"/>
</dbReference>
<evidence type="ECO:0008006" key="9">
    <source>
        <dbReference type="Google" id="ProtNLM"/>
    </source>
</evidence>
<evidence type="ECO:0000256" key="2">
    <source>
        <dbReference type="ARBA" id="ARBA00022525"/>
    </source>
</evidence>
<dbReference type="Pfam" id="PF12255">
    <property type="entry name" value="TcdB_toxin_midC"/>
    <property type="match status" value="1"/>
</dbReference>
<evidence type="ECO:0000313" key="7">
    <source>
        <dbReference type="EMBL" id="CAG7645472.1"/>
    </source>
</evidence>
<accession>A0ABN7TLF3</accession>
<protein>
    <recommendedName>
        <fullName evidence="9">Toxin</fullName>
    </recommendedName>
</protein>
<dbReference type="Proteomes" id="UP000730618">
    <property type="component" value="Unassembled WGS sequence"/>
</dbReference>
<evidence type="ECO:0000256" key="1">
    <source>
        <dbReference type="ARBA" id="ARBA00004613"/>
    </source>
</evidence>
<evidence type="ECO:0000256" key="3">
    <source>
        <dbReference type="ARBA" id="ARBA00023026"/>
    </source>
</evidence>
<feature type="compositionally biased region" description="Basic and acidic residues" evidence="4">
    <location>
        <begin position="1"/>
        <end position="16"/>
    </location>
</feature>
<feature type="domain" description="Insecticide toxin TcdB middle/C-terminal" evidence="5">
    <location>
        <begin position="936"/>
        <end position="1085"/>
    </location>
</feature>
<dbReference type="PANTHER" id="PTHR32305">
    <property type="match status" value="1"/>
</dbReference>
<evidence type="ECO:0000259" key="5">
    <source>
        <dbReference type="Pfam" id="PF12255"/>
    </source>
</evidence>
<dbReference type="NCBIfam" id="TIGR03696">
    <property type="entry name" value="Rhs_assc_core"/>
    <property type="match status" value="1"/>
</dbReference>
<dbReference type="InterPro" id="IPR022045">
    <property type="entry name" value="TcdB_toxin_mid/N"/>
</dbReference>
<evidence type="ECO:0000259" key="6">
    <source>
        <dbReference type="Pfam" id="PF12256"/>
    </source>
</evidence>
<proteinExistence type="predicted"/>
<evidence type="ECO:0000313" key="8">
    <source>
        <dbReference type="Proteomes" id="UP000730618"/>
    </source>
</evidence>
<feature type="region of interest" description="Disordered" evidence="4">
    <location>
        <begin position="1"/>
        <end position="26"/>
    </location>
</feature>
<sequence>MSLQDKESSPSKDEHALTAPSISLPKGGGAIRSIGEKFASNPVTGTGSMTVPIATSPGRSGFGPQLSLSYDSGAGNGPFGIGWSLSLPSITRKTDKGLPRYRDDGEPESDVFILSGAEDLVPMLEQDAQGSWKREELPPRTVDGKSYLIRRYRPRIEGLFARIERWTNASEPDDVFWRSISKDNVTTWYGRSDHSRIADLEHPERIFSWLICESYDDKGNAITYRYKSENAENIDLSLAHQRNRGDRFDPRRTVNKYLKNIRYGNQTPYFPNLMSDRSWPDPPDDNNWYFEIVFDYGEHDATAPTPQETGIWSSRPDPFSVYRSTFEIRTHRLCQRILMFHHIPDDPEGQKGYDGLVRSTDFTYQADNERSDSPTPIYSKLMKVTQKSYQLTAEGSYLTASLPPVEFTYSEAVIQTEVHEIGDGSLANVPVGIDGTNYLFVDLDGEGMSGVLTEQANAWFYKRNLSPANLVVREDGERLEAKLAPMELLPLKPEMALAGQAQLLDLARDGRPDLVQYAGPTPGFYERTMDGKWEPFVPFASMPHVNWSDPNLKFIDLDGDGQVDILISKDGAFVWHRSLGEEGFEAAQRKSRPWDEEKGPHIVFADEEQSIYLSDMSGDGLTDIVRIRNREVCYWPNLGYGCFGAKVTMDNAPRFDHDDQFEPVRIRLADIDGSGTTDILYLGSDGIHVYFNQCGNGWSDPTIIGHFLAPDHFTQVQVADLLGNGTACLVWSSSLPGDARSPLRYLNLIGGQKPHLLVKAINNLGAETTVEYAPSTKFYLQDKQAGKPWITKLPSVVHCVEKVTVHDKWRQATFTTAYNYHHGYFDGPEREFRGFGRVEQVDVESYGKFAAGNASSPYITDDQTLYQPPVKTVTWYHTGAFFENRRILEHFKEEYFPNGFQNEHTGAQVLGTFQENALPEPDLDALNLHADEWREALRACKGMMLRQEVYELDVDLLAAGTHKPVKLFTVACHNAHIHLVQPKAANPHAVFHVIESEAITYHYELDMRDEQLKPDPRIVHTLNLSVDEYGNVRQSVTEVYPRLGEYADAALKADALELIRHVQSERHMSYTETRYTNDVLDPDSYRLRLPCEVITYELTGIPVTDRYFTPGELRACKLSGHYQDSGMEVEETAYHILPDGVSPQKRIVEHTRTLFFDTALDRPLMLGQLNALALTYETYKLAHTDELLGVVFGDKIGTDVVAALTDKKISGYLNGADLVVRFGENSAGQYWMCSGVAGFHADAPQHFFLPERFTDPFGNLTTLTYDSRDLYIQSSADALGSRTEVVEFDFRVLAACRMKDANDNVSEVQFDILGMPAVMAVMGKGMEADTMNGFDDAYLNLDPDTRQKLFILQDYDEADAKSLLKHASIRHVYDFGESVQSGTVVWGQHPACACTIQRERHAADEPDSPVQCNFEYSDGTGNVLVNKVQAEPEQPGGPLRWVASGKTILNNKGKPVKQYEPYFSPPAVGHRFEEPIEVGVTPVIYYDAVGRAIRTEAPDGSYSRVEFSPWHAARYDANDTVKEAGNAWFIGMSAPTASAEERRAARLAAEHADTPAVTVLDSLGREVVTIAHNRVASVDATVEEKYVTFTKLDAEGKPLWVQDARGNRVMQYVTPPLQGGFHPFNDSNNLHPQGFSPCYDLAGNLLFQHSMDAGDRWMLNDATGKPMFAWNSRLFMTRMTYDELQRPIGSFVTGADPADPAREIQFARLVYGEGQENDKQLNLRGRQYKQYDTAGLVTSEAYDFKGNPLRMVRQLTADYKSTPDWSRNPALEAEAFAAGTRYDALNRPVQIIAPHSTATPMQRINITQPVYNEAGLLERVDVWLNQPAEPAALLAAPTASQRPVKNIAYNAKGQRVLLQYGNGSETGYDYDTKTFRLKRMKTARESDGVLLQDLNYTYDPVGNVTRIRDNAQDLVFHNNQCVLPGAEYRYDALYRLIAASGREHKGNGRPYDGDDTSRFVPNLPNDCQALQNYVETYRYDGVGNIMQMVHRAGSSLEQPGQVIWNRRYQYALDSNRLLATSVPDDSDNLPDYVASPGGYSAKYAYDLHGNMTAMPHLQQMNWDFKDQLSSTTRMVTSDNPPSGIVPAATYYVYDSTGQRVRKVTETQAGTRSKQRIYLGRYEVYREYSGGTVELERESLHVMDDKQRVALIESQTIKDQTPIVSPQPLVRYQLGNHLGSASLELDEHAAVITYEEYTPYGSTAYCAGRSAAEVSLKRYRYTGKERDEETGFSYHGARYYAPWVGRWTSCDPIGIRDGTNIYQYVQSNPVRWVDYKGTQTQSKSAENFAAGKAWEKKVLDLVKERIPTVEQVTVKATIDGKEVESVLDGLGLDKKGWIVIESKLSAETELTESQKKIRDHLLSGKAVTISATDKAKVAEIADKLKVSPNTQISTSRYEIIRRGNVGKVLSELEVIPKGYGTILHSSGEVSVHSQEEMQIIATVMRNHPGMDTKTAVKLVQRAMKEQELANNNVNRVQQMLKTNINQNAEAQAHGEVRMSIAAGGTINTLAAFGQILNLGGGMFYGAFGGAAKAGGATATNGVGTTASTGVRVRIAEGVGVEAPVVRVGSIQIAERASVEVVEEEITQQVLKRMVIPPPQ</sequence>
<name>A0ABN7TLF3_9BACL</name>
<comment type="caution">
    <text evidence="7">The sequence shown here is derived from an EMBL/GenBank/DDBJ whole genome shotgun (WGS) entry which is preliminary data.</text>
</comment>
<dbReference type="EMBL" id="CAJVCE010000009">
    <property type="protein sequence ID" value="CAG7645472.1"/>
    <property type="molecule type" value="Genomic_DNA"/>
</dbReference>
<dbReference type="InterPro" id="IPR022044">
    <property type="entry name" value="TcdB_toxin_mid/C"/>
</dbReference>
<dbReference type="Pfam" id="PF03534">
    <property type="entry name" value="SpvB"/>
    <property type="match status" value="1"/>
</dbReference>
<keyword evidence="2" id="KW-0964">Secreted</keyword>
<dbReference type="PANTHER" id="PTHR32305:SF15">
    <property type="entry name" value="PROTEIN RHSA-RELATED"/>
    <property type="match status" value="1"/>
</dbReference>
<organism evidence="7 8">
    <name type="scientific">Paenibacillus allorhizosphaerae</name>
    <dbReference type="NCBI Taxonomy" id="2849866"/>
    <lineage>
        <taxon>Bacteria</taxon>
        <taxon>Bacillati</taxon>
        <taxon>Bacillota</taxon>
        <taxon>Bacilli</taxon>
        <taxon>Bacillales</taxon>
        <taxon>Paenibacillaceae</taxon>
        <taxon>Paenibacillus</taxon>
    </lineage>
</organism>
<gene>
    <name evidence="7" type="ORF">PAECIP111802_03525</name>
</gene>
<keyword evidence="8" id="KW-1185">Reference proteome</keyword>
<evidence type="ECO:0000256" key="4">
    <source>
        <dbReference type="SAM" id="MobiDB-lite"/>
    </source>
</evidence>
<reference evidence="7 8" key="1">
    <citation type="submission" date="2021-06" db="EMBL/GenBank/DDBJ databases">
        <authorList>
            <person name="Criscuolo A."/>
        </authorList>
    </citation>
    <scope>NUCLEOTIDE SEQUENCE [LARGE SCALE GENOMIC DNA]</scope>
    <source>
        <strain evidence="8">CIP 111802</strain>
    </source>
</reference>
<feature type="domain" description="Insecticide toxin TcdB middle/N-terminal" evidence="6">
    <location>
        <begin position="712"/>
        <end position="844"/>
    </location>
</feature>